<organism evidence="2 3">
    <name type="scientific">Akkermansia biwaensis</name>
    <dbReference type="NCBI Taxonomy" id="2946555"/>
    <lineage>
        <taxon>Bacteria</taxon>
        <taxon>Pseudomonadati</taxon>
        <taxon>Verrucomicrobiota</taxon>
        <taxon>Verrucomicrobiia</taxon>
        <taxon>Verrucomicrobiales</taxon>
        <taxon>Akkermansiaceae</taxon>
        <taxon>Akkermansia</taxon>
    </lineage>
</organism>
<gene>
    <name evidence="2" type="ORF">Abiwalacus_00660</name>
</gene>
<dbReference type="Gene3D" id="2.40.128.130">
    <property type="entry name" value="Autotransporter beta-domain"/>
    <property type="match status" value="1"/>
</dbReference>
<evidence type="ECO:0000313" key="3">
    <source>
        <dbReference type="Proteomes" id="UP001062263"/>
    </source>
</evidence>
<feature type="domain" description="Autotransporter" evidence="1">
    <location>
        <begin position="1047"/>
        <end position="1325"/>
    </location>
</feature>
<dbReference type="InterPro" id="IPR036709">
    <property type="entry name" value="Autotransporte_beta_dom_sf"/>
</dbReference>
<reference evidence="2" key="1">
    <citation type="submission" date="2022-06" db="EMBL/GenBank/DDBJ databases">
        <title>Akkermansia biwalacus sp. nov., an anaerobic mucin-degrading bacterium isolated from human intestine.</title>
        <authorList>
            <person name="Kobayashi Y."/>
            <person name="Inoue S."/>
            <person name="Kawahara T."/>
            <person name="Kohda N."/>
        </authorList>
    </citation>
    <scope>NUCLEOTIDE SEQUENCE</scope>
    <source>
        <strain evidence="2">WON2089</strain>
    </source>
</reference>
<accession>A0ABM7ZCS1</accession>
<proteinExistence type="predicted"/>
<dbReference type="SMART" id="SM00869">
    <property type="entry name" value="Autotransporter"/>
    <property type="match status" value="1"/>
</dbReference>
<dbReference type="RefSeq" id="WP_215437263.1">
    <property type="nucleotide sequence ID" value="NZ_AP025943.1"/>
</dbReference>
<dbReference type="EMBL" id="AP025943">
    <property type="protein sequence ID" value="BDL42492.1"/>
    <property type="molecule type" value="Genomic_DNA"/>
</dbReference>
<dbReference type="Pfam" id="PF03797">
    <property type="entry name" value="Autotransporter"/>
    <property type="match status" value="1"/>
</dbReference>
<evidence type="ECO:0000313" key="2">
    <source>
        <dbReference type="EMBL" id="BDL42492.1"/>
    </source>
</evidence>
<dbReference type="PROSITE" id="PS51208">
    <property type="entry name" value="AUTOTRANSPORTER"/>
    <property type="match status" value="1"/>
</dbReference>
<dbReference type="Proteomes" id="UP001062263">
    <property type="component" value="Chromosome"/>
</dbReference>
<keyword evidence="3" id="KW-1185">Reference proteome</keyword>
<dbReference type="InterPro" id="IPR005546">
    <property type="entry name" value="Autotransporte_beta"/>
</dbReference>
<protein>
    <recommendedName>
        <fullName evidence="1">Autotransporter domain-containing protein</fullName>
    </recommendedName>
</protein>
<name>A0ABM7ZCS1_9BACT</name>
<dbReference type="SUPFAM" id="SSF103515">
    <property type="entry name" value="Autotransporter"/>
    <property type="match status" value="1"/>
</dbReference>
<sequence>MHSLKTLRLNGADHDGPAPLAAGISPAFADFPSCGTYAAPDSCHTRHKMQAVAMTLACLGMLAPVHAQDAGRENLNGTRDATVERTASDPALGTVSATINVTGSSNVRGIWGKSDPLSIDTIAEEAVFNVSSTRNNAFGIDTSSGASLDIGTIAGKFNVSAANTNATGIRSYGKMINIGTMAESSVMTITANFSSNGIYAYQGGLDIGTFAGQISVTLGTGNFARGLYSYGNTMDYQGPRYKDVEIGTISATGNISAVTTSGYGARGIQSNYGRVNISQIDGQITANSGSTDAGGKFSALGIEAREEITLGNISAAAAITAASGGMDAYGIYAGEESGNQTHSNITIGNVAGTIRAEAMAGTAAGASATGSLAVGDISGAISAASTGNAAAHGLLAEFSLTTGTINGTVSATTAGGTAAALMGGAGITTTIGSTGMVEAAATGDGGTAYALYSGSYTNSDFSTENTADNITVHAGASITGIWELGGSGKESSVDTITLLSGTGSDPGLFDYTVRTTVNTNKSDTATHHSSVTLNAGSADNKANWTISTEKAAGLVNRFNVAYGSNVTLTGDSQILRDGALVNNLGTLSGTGTLTIAKDMTLISGTLVQNAAGTALEVGTNGLDINLDLAENATVGTTVLNTTDTAWVVTLDQIRQGIKDMYTPKVGGFDLDNYHMTYRLQGQVFLGEGTPVIVKPGESIHIGEGSKVIIGQDLPEHGIVLEGGEADLSQSDAVISSGSVSGTSGQLTLSEEQTLNWENSGTAGYHASAANEGAFGNLNVTARDGTIVAGGSYKAENVAITNNATLILDGRDASLGVEGGTVTLGESFARPDVPGHLVLNGSTVLSAVETNSGSSISGSGTFKGLVKYYGSELVLGRESSAGCHNYEGGLNAWGGVQEFTFFVNGTTPADAAHTGADTYSQLNVSSTYYVDGAHVNVVIGDNLLFNSEQSFSLSLVNLDPGTVIDPDGDLWDLTGIAPTLKGRTDLVTDTGFTVSADGLHLIFNGKINLDAVKALRGQEASRIANTLWSSVRVVDSFAHTAASQLDFRGPGRRNVWFSGLGDFMNVSSSAGISGLDYKGGGYALGMDYSCVKGWITGAAFGQTFGSFHSADKQFKADQDGLMFALYQRYHRDLHGGNSLDIDGYFTYGRMDNDADGTLGDSPTTASWNDDIYGFGLKGTWNIRLSNTDILKPFAGIEFLNGSQGSFGERSGSGAAWYRDGSVQNWSIPVGFTWQKQIAVGKGQILMPQATVAYAGDVSRRNASVKTDAFGSAFRVDGIYPGRHALIVNAGLNWAISGAWSAGAFYHLECRENMTNQSVTATVRYSF</sequence>
<evidence type="ECO:0000259" key="1">
    <source>
        <dbReference type="PROSITE" id="PS51208"/>
    </source>
</evidence>